<comment type="caution">
    <text evidence="4">The sequence shown here is derived from an EMBL/GenBank/DDBJ whole genome shotgun (WGS) entry which is preliminary data.</text>
</comment>
<feature type="DNA-binding region" description="H-T-H motif" evidence="2">
    <location>
        <begin position="32"/>
        <end position="51"/>
    </location>
</feature>
<dbReference type="EMBL" id="QKRA01000003">
    <property type="protein sequence ID" value="RDL44312.1"/>
    <property type="molecule type" value="Genomic_DNA"/>
</dbReference>
<dbReference type="RefSeq" id="WP_115467575.1">
    <property type="nucleotide sequence ID" value="NZ_QKRA01000003.1"/>
</dbReference>
<dbReference type="OrthoDB" id="5816932at2"/>
<dbReference type="InterPro" id="IPR001647">
    <property type="entry name" value="HTH_TetR"/>
</dbReference>
<keyword evidence="5" id="KW-1185">Reference proteome</keyword>
<dbReference type="GO" id="GO:0003700">
    <property type="term" value="F:DNA-binding transcription factor activity"/>
    <property type="evidence" value="ECO:0007669"/>
    <property type="project" value="TreeGrafter"/>
</dbReference>
<dbReference type="GO" id="GO:0000976">
    <property type="term" value="F:transcription cis-regulatory region binding"/>
    <property type="evidence" value="ECO:0007669"/>
    <property type="project" value="TreeGrafter"/>
</dbReference>
<dbReference type="SUPFAM" id="SSF46689">
    <property type="entry name" value="Homeodomain-like"/>
    <property type="match status" value="1"/>
</dbReference>
<dbReference type="PRINTS" id="PR00455">
    <property type="entry name" value="HTHTETR"/>
</dbReference>
<dbReference type="InterPro" id="IPR009057">
    <property type="entry name" value="Homeodomain-like_sf"/>
</dbReference>
<evidence type="ECO:0000259" key="3">
    <source>
        <dbReference type="PROSITE" id="PS50977"/>
    </source>
</evidence>
<protein>
    <submittedName>
        <fullName evidence="4">TetR/AcrR family transcriptional regulator</fullName>
    </submittedName>
</protein>
<evidence type="ECO:0000256" key="2">
    <source>
        <dbReference type="PROSITE-ProRule" id="PRU00335"/>
    </source>
</evidence>
<dbReference type="AlphaFoldDB" id="A0A370U963"/>
<dbReference type="Proteomes" id="UP000254326">
    <property type="component" value="Unassembled WGS sequence"/>
</dbReference>
<sequence length="193" mass="22760">MKTPTINEQQRRQHILDAFIVHVIEKGFHRASMSSIAKTAGLSVGQIYRYFESKEDIIHALVERKTEEYLSLMEDFLDKKDWLARHFEQVETQDFYNQRILHIEIRAEATRNPKVAKIQYDAELRLNAQAVSIVKQRYHLEDEIDIAARVEFLVSLTEGMLSRSQCLQRPFSIQAHALYQRIFDELFPNHNRS</sequence>
<evidence type="ECO:0000313" key="5">
    <source>
        <dbReference type="Proteomes" id="UP000254326"/>
    </source>
</evidence>
<evidence type="ECO:0000256" key="1">
    <source>
        <dbReference type="ARBA" id="ARBA00023125"/>
    </source>
</evidence>
<reference evidence="4 5" key="1">
    <citation type="submission" date="2018-06" db="EMBL/GenBank/DDBJ databases">
        <title>Marinomonas sp. YLB-05 draft genome sequence.</title>
        <authorList>
            <person name="Yu L."/>
            <person name="Tang X."/>
        </authorList>
    </citation>
    <scope>NUCLEOTIDE SEQUENCE [LARGE SCALE GENOMIC DNA]</scope>
    <source>
        <strain evidence="4 5">YLB-05</strain>
    </source>
</reference>
<accession>A0A370U963</accession>
<dbReference type="Gene3D" id="1.10.357.10">
    <property type="entry name" value="Tetracycline Repressor, domain 2"/>
    <property type="match status" value="1"/>
</dbReference>
<dbReference type="PROSITE" id="PS01081">
    <property type="entry name" value="HTH_TETR_1"/>
    <property type="match status" value="1"/>
</dbReference>
<name>A0A370U963_9GAMM</name>
<dbReference type="InterPro" id="IPR050109">
    <property type="entry name" value="HTH-type_TetR-like_transc_reg"/>
</dbReference>
<evidence type="ECO:0000313" key="4">
    <source>
        <dbReference type="EMBL" id="RDL44312.1"/>
    </source>
</evidence>
<keyword evidence="1 2" id="KW-0238">DNA-binding</keyword>
<feature type="domain" description="HTH tetR-type" evidence="3">
    <location>
        <begin position="9"/>
        <end position="69"/>
    </location>
</feature>
<dbReference type="InterPro" id="IPR023772">
    <property type="entry name" value="DNA-bd_HTH_TetR-type_CS"/>
</dbReference>
<proteinExistence type="predicted"/>
<dbReference type="PROSITE" id="PS50977">
    <property type="entry name" value="HTH_TETR_2"/>
    <property type="match status" value="1"/>
</dbReference>
<dbReference type="Pfam" id="PF00440">
    <property type="entry name" value="TetR_N"/>
    <property type="match status" value="1"/>
</dbReference>
<dbReference type="PANTHER" id="PTHR30055:SF226">
    <property type="entry name" value="HTH-TYPE TRANSCRIPTIONAL REGULATOR PKSA"/>
    <property type="match status" value="1"/>
</dbReference>
<dbReference type="PANTHER" id="PTHR30055">
    <property type="entry name" value="HTH-TYPE TRANSCRIPTIONAL REGULATOR RUTR"/>
    <property type="match status" value="1"/>
</dbReference>
<organism evidence="4 5">
    <name type="scientific">Marinomonas piezotolerans</name>
    <dbReference type="NCBI Taxonomy" id="2213058"/>
    <lineage>
        <taxon>Bacteria</taxon>
        <taxon>Pseudomonadati</taxon>
        <taxon>Pseudomonadota</taxon>
        <taxon>Gammaproteobacteria</taxon>
        <taxon>Oceanospirillales</taxon>
        <taxon>Oceanospirillaceae</taxon>
        <taxon>Marinomonas</taxon>
    </lineage>
</organism>
<gene>
    <name evidence="4" type="ORF">DN730_07865</name>
</gene>